<organism evidence="2 3">
    <name type="scientific">Reyranella soli</name>
    <dbReference type="NCBI Taxonomy" id="1230389"/>
    <lineage>
        <taxon>Bacteria</taxon>
        <taxon>Pseudomonadati</taxon>
        <taxon>Pseudomonadota</taxon>
        <taxon>Alphaproteobacteria</taxon>
        <taxon>Hyphomicrobiales</taxon>
        <taxon>Reyranellaceae</taxon>
        <taxon>Reyranella</taxon>
    </lineage>
</organism>
<gene>
    <name evidence="2" type="ORF">RSO01_89340</name>
</gene>
<accession>A0A512NS30</accession>
<dbReference type="OrthoDB" id="8519269at2"/>
<keyword evidence="3" id="KW-1185">Reference proteome</keyword>
<proteinExistence type="predicted"/>
<dbReference type="Proteomes" id="UP000321058">
    <property type="component" value="Unassembled WGS sequence"/>
</dbReference>
<dbReference type="RefSeq" id="WP_147157053.1">
    <property type="nucleotide sequence ID" value="NZ_BKAJ01000253.1"/>
</dbReference>
<feature type="region of interest" description="Disordered" evidence="1">
    <location>
        <begin position="1"/>
        <end position="29"/>
    </location>
</feature>
<evidence type="ECO:0000313" key="3">
    <source>
        <dbReference type="Proteomes" id="UP000321058"/>
    </source>
</evidence>
<sequence length="261" mass="27090">MDIGASNWQEDDNSNSTPSPDGLPEGCAPSGVNNWARATMGAIKRWFNWSIPKTTAGTSTAYTLTYGVAPGALVDGMTHLVQFNATNGAAATLNVNSLGATPLYTYTPTVGWAAAPAGALPANAISRVAYHSSSCTYRVLDLRGANTWTPADGSGAGLTFTSVSAFYQVIGNMVFAYFTLTFPSTSNGANVIISGLPVTVPNQNYAVIDSPVGANTVSTGYTFRAVKNTATFQIINTSSGPSINSAWSTATIQGCIVYPIS</sequence>
<dbReference type="EMBL" id="BKAJ01000253">
    <property type="protein sequence ID" value="GEP61768.1"/>
    <property type="molecule type" value="Genomic_DNA"/>
</dbReference>
<evidence type="ECO:0000313" key="2">
    <source>
        <dbReference type="EMBL" id="GEP61768.1"/>
    </source>
</evidence>
<name>A0A512NS30_9HYPH</name>
<protein>
    <submittedName>
        <fullName evidence="2">Uncharacterized protein</fullName>
    </submittedName>
</protein>
<dbReference type="AlphaFoldDB" id="A0A512NS30"/>
<reference evidence="2 3" key="1">
    <citation type="submission" date="2019-07" db="EMBL/GenBank/DDBJ databases">
        <title>Whole genome shotgun sequence of Reyranella soli NBRC 108950.</title>
        <authorList>
            <person name="Hosoyama A."/>
            <person name="Uohara A."/>
            <person name="Ohji S."/>
            <person name="Ichikawa N."/>
        </authorList>
    </citation>
    <scope>NUCLEOTIDE SEQUENCE [LARGE SCALE GENOMIC DNA]</scope>
    <source>
        <strain evidence="2 3">NBRC 108950</strain>
    </source>
</reference>
<evidence type="ECO:0000256" key="1">
    <source>
        <dbReference type="SAM" id="MobiDB-lite"/>
    </source>
</evidence>
<comment type="caution">
    <text evidence="2">The sequence shown here is derived from an EMBL/GenBank/DDBJ whole genome shotgun (WGS) entry which is preliminary data.</text>
</comment>